<organism evidence="1 2">
    <name type="scientific">Flavobacterium azizsancarii</name>
    <dbReference type="NCBI Taxonomy" id="2961580"/>
    <lineage>
        <taxon>Bacteria</taxon>
        <taxon>Pseudomonadati</taxon>
        <taxon>Bacteroidota</taxon>
        <taxon>Flavobacteriia</taxon>
        <taxon>Flavobacteriales</taxon>
        <taxon>Flavobacteriaceae</taxon>
        <taxon>Flavobacterium</taxon>
    </lineage>
</organism>
<proteinExistence type="predicted"/>
<dbReference type="Proteomes" id="UP001212170">
    <property type="component" value="Unassembled WGS sequence"/>
</dbReference>
<sequence>MQKIILTGPTAEELSLGLKKLALAMETTVKAFNELVQTEQVYRKRIEQKRQVKNRFSIVLFLLFSMFVQAQDLKYIKSLDSLNNQTARIFADIVVSDSKTKFEFLRIDETTNNPENYHEVVYIPVDTPNKEKKVKPFVMCDECIKVKFYVYNAGENKELEKKGVRALRFSEVAGKYLDIFPVWERIFKPGIDLEKTIEDYDSRKLKTKKPQLDYRFDKKTYLENSWYIHNYS</sequence>
<reference evidence="1 2" key="1">
    <citation type="journal article" date="2023" name="Chemosphere">
        <title>Whole genome analysis of Flavobacterium aziz-sancarii sp. nov., isolated from Ardley Island (Antarctica), revealed a rich resistome and bioremediation potential.</title>
        <authorList>
            <person name="Otur C."/>
            <person name="Okay S."/>
            <person name="Kurt-Kizildogan A."/>
        </authorList>
    </citation>
    <scope>NUCLEOTIDE SEQUENCE [LARGE SCALE GENOMIC DNA]</scope>
    <source>
        <strain evidence="1 2">AC</strain>
    </source>
</reference>
<keyword evidence="2" id="KW-1185">Reference proteome</keyword>
<dbReference type="RefSeq" id="WP_271333896.1">
    <property type="nucleotide sequence ID" value="NZ_JAMZNK010000001.1"/>
</dbReference>
<dbReference type="EMBL" id="JAMZNK010000001">
    <property type="protein sequence ID" value="MDA6068012.1"/>
    <property type="molecule type" value="Genomic_DNA"/>
</dbReference>
<evidence type="ECO:0000313" key="1">
    <source>
        <dbReference type="EMBL" id="MDA6068012.1"/>
    </source>
</evidence>
<gene>
    <name evidence="1" type="ORF">NJT12_00145</name>
</gene>
<evidence type="ECO:0000313" key="2">
    <source>
        <dbReference type="Proteomes" id="UP001212170"/>
    </source>
</evidence>
<name>A0ABT4W6U5_9FLAO</name>
<comment type="caution">
    <text evidence="1">The sequence shown here is derived from an EMBL/GenBank/DDBJ whole genome shotgun (WGS) entry which is preliminary data.</text>
</comment>
<protein>
    <submittedName>
        <fullName evidence="1">Uncharacterized protein</fullName>
    </submittedName>
</protein>
<accession>A0ABT4W6U5</accession>